<reference evidence="4" key="2">
    <citation type="submission" date="2015-01" db="EMBL/GenBank/DDBJ databases">
        <title>Evolutionary Origins and Diversification of the Mycorrhizal Mutualists.</title>
        <authorList>
            <consortium name="DOE Joint Genome Institute"/>
            <consortium name="Mycorrhizal Genomics Consortium"/>
            <person name="Kohler A."/>
            <person name="Kuo A."/>
            <person name="Nagy L.G."/>
            <person name="Floudas D."/>
            <person name="Copeland A."/>
            <person name="Barry K.W."/>
            <person name="Cichocki N."/>
            <person name="Veneault-Fourrey C."/>
            <person name="LaButti K."/>
            <person name="Lindquist E.A."/>
            <person name="Lipzen A."/>
            <person name="Lundell T."/>
            <person name="Morin E."/>
            <person name="Murat C."/>
            <person name="Riley R."/>
            <person name="Ohm R."/>
            <person name="Sun H."/>
            <person name="Tunlid A."/>
            <person name="Henrissat B."/>
            <person name="Grigoriev I.V."/>
            <person name="Hibbett D.S."/>
            <person name="Martin F."/>
        </authorList>
    </citation>
    <scope>NUCLEOTIDE SEQUENCE [LARGE SCALE GENOMIC DNA]</scope>
    <source>
        <strain evidence="4">MAFF 305830</strain>
    </source>
</reference>
<evidence type="ECO:0000313" key="3">
    <source>
        <dbReference type="EMBL" id="KIM23475.1"/>
    </source>
</evidence>
<keyword evidence="2" id="KW-1133">Transmembrane helix</keyword>
<protein>
    <submittedName>
        <fullName evidence="3">Uncharacterized protein</fullName>
    </submittedName>
</protein>
<evidence type="ECO:0000313" key="4">
    <source>
        <dbReference type="Proteomes" id="UP000054097"/>
    </source>
</evidence>
<feature type="compositionally biased region" description="Basic residues" evidence="1">
    <location>
        <begin position="80"/>
        <end position="96"/>
    </location>
</feature>
<feature type="region of interest" description="Disordered" evidence="1">
    <location>
        <begin position="60"/>
        <end position="96"/>
    </location>
</feature>
<gene>
    <name evidence="3" type="ORF">M408DRAFT_11503</name>
</gene>
<proteinExistence type="predicted"/>
<dbReference type="AlphaFoldDB" id="A0A0C3AFN5"/>
<evidence type="ECO:0000256" key="2">
    <source>
        <dbReference type="SAM" id="Phobius"/>
    </source>
</evidence>
<dbReference type="STRING" id="933852.A0A0C3AFN5"/>
<keyword evidence="4" id="KW-1185">Reference proteome</keyword>
<dbReference type="Proteomes" id="UP000054097">
    <property type="component" value="Unassembled WGS sequence"/>
</dbReference>
<feature type="transmembrane region" description="Helical" evidence="2">
    <location>
        <begin position="159"/>
        <end position="179"/>
    </location>
</feature>
<keyword evidence="2" id="KW-0472">Membrane</keyword>
<feature type="transmembrane region" description="Helical" evidence="2">
    <location>
        <begin position="211"/>
        <end position="232"/>
    </location>
</feature>
<dbReference type="HOGENOM" id="CLU_095754_0_0_1"/>
<feature type="transmembrane region" description="Helical" evidence="2">
    <location>
        <begin position="119"/>
        <end position="139"/>
    </location>
</feature>
<organism evidence="3 4">
    <name type="scientific">Serendipita vermifera MAFF 305830</name>
    <dbReference type="NCBI Taxonomy" id="933852"/>
    <lineage>
        <taxon>Eukaryota</taxon>
        <taxon>Fungi</taxon>
        <taxon>Dikarya</taxon>
        <taxon>Basidiomycota</taxon>
        <taxon>Agaricomycotina</taxon>
        <taxon>Agaricomycetes</taxon>
        <taxon>Sebacinales</taxon>
        <taxon>Serendipitaceae</taxon>
        <taxon>Serendipita</taxon>
    </lineage>
</organism>
<name>A0A0C3AFN5_SERVB</name>
<evidence type="ECO:0000256" key="1">
    <source>
        <dbReference type="SAM" id="MobiDB-lite"/>
    </source>
</evidence>
<sequence>MSYANVVAHNAPPLSQQPHPDLNLLNTSNPHDEVAPDVDTAHVTVVAHDFKAQPVTETTLVVENTDSEDEDEGTGNVPGSHKRKARKEKQRARERRVRAAERKIDGWAAWTKDKLFQPAVAGGIFAVVNIGVLGTVGYHVYKRPTLITNPRMNIKPLSYISAGLLTLFTLEGLAAEAYLNTAQGQEEARRAEEEGHYLYNRTKEVILRPKVAGGILGGVNLIVLGTLGYGAYTHWNDSIITRRTVSYVSVGLLTWFGLQGWAVEKYQQDGVADRYNKH</sequence>
<accession>A0A0C3AFN5</accession>
<dbReference type="EMBL" id="KN824336">
    <property type="protein sequence ID" value="KIM23475.1"/>
    <property type="molecule type" value="Genomic_DNA"/>
</dbReference>
<dbReference type="OrthoDB" id="2553651at2759"/>
<keyword evidence="2" id="KW-0812">Transmembrane</keyword>
<feature type="transmembrane region" description="Helical" evidence="2">
    <location>
        <begin position="244"/>
        <end position="263"/>
    </location>
</feature>
<reference evidence="3 4" key="1">
    <citation type="submission" date="2014-04" db="EMBL/GenBank/DDBJ databases">
        <authorList>
            <consortium name="DOE Joint Genome Institute"/>
            <person name="Kuo A."/>
            <person name="Zuccaro A."/>
            <person name="Kohler A."/>
            <person name="Nagy L.G."/>
            <person name="Floudas D."/>
            <person name="Copeland A."/>
            <person name="Barry K.W."/>
            <person name="Cichocki N."/>
            <person name="Veneault-Fourrey C."/>
            <person name="LaButti K."/>
            <person name="Lindquist E.A."/>
            <person name="Lipzen A."/>
            <person name="Lundell T."/>
            <person name="Morin E."/>
            <person name="Murat C."/>
            <person name="Sun H."/>
            <person name="Tunlid A."/>
            <person name="Henrissat B."/>
            <person name="Grigoriev I.V."/>
            <person name="Hibbett D.S."/>
            <person name="Martin F."/>
            <person name="Nordberg H.P."/>
            <person name="Cantor M.N."/>
            <person name="Hua S.X."/>
        </authorList>
    </citation>
    <scope>NUCLEOTIDE SEQUENCE [LARGE SCALE GENOMIC DNA]</scope>
    <source>
        <strain evidence="3 4">MAFF 305830</strain>
    </source>
</reference>